<dbReference type="PANTHER" id="PTHR11257">
    <property type="entry name" value="CHEMOSENSORY PROTEIN-RELATED"/>
    <property type="match status" value="1"/>
</dbReference>
<feature type="region of interest" description="Disordered" evidence="1">
    <location>
        <begin position="133"/>
        <end position="157"/>
    </location>
</feature>
<protein>
    <submittedName>
        <fullName evidence="2">Uncharacterized protein</fullName>
    </submittedName>
</protein>
<dbReference type="InterPro" id="IPR005055">
    <property type="entry name" value="A10/PebIII"/>
</dbReference>
<accession>A0A1B6HTB4</accession>
<dbReference type="InterPro" id="IPR036682">
    <property type="entry name" value="OS_D_A10/PebIII_sf"/>
</dbReference>
<evidence type="ECO:0000313" key="2">
    <source>
        <dbReference type="EMBL" id="JAS77906.1"/>
    </source>
</evidence>
<dbReference type="Pfam" id="PF03392">
    <property type="entry name" value="OS-D"/>
    <property type="match status" value="1"/>
</dbReference>
<organism evidence="2">
    <name type="scientific">Homalodisca liturata</name>
    <dbReference type="NCBI Taxonomy" id="320908"/>
    <lineage>
        <taxon>Eukaryota</taxon>
        <taxon>Metazoa</taxon>
        <taxon>Ecdysozoa</taxon>
        <taxon>Arthropoda</taxon>
        <taxon>Hexapoda</taxon>
        <taxon>Insecta</taxon>
        <taxon>Pterygota</taxon>
        <taxon>Neoptera</taxon>
        <taxon>Paraneoptera</taxon>
        <taxon>Hemiptera</taxon>
        <taxon>Auchenorrhyncha</taxon>
        <taxon>Membracoidea</taxon>
        <taxon>Cicadellidae</taxon>
        <taxon>Cicadellinae</taxon>
        <taxon>Proconiini</taxon>
        <taxon>Homalodisca</taxon>
    </lineage>
</organism>
<feature type="non-terminal residue" evidence="2">
    <location>
        <position position="1"/>
    </location>
</feature>
<feature type="non-terminal residue" evidence="2">
    <location>
        <position position="157"/>
    </location>
</feature>
<sequence length="157" mass="17740">REMRLRLGRAGCETCCVLFCVLTLTHAYFVKYLNVTANALLNNRRLMQKYVECFAGDGPCPPQARDIKNLLPELMISKCSKCDVTLRKVFERCKELLEFQYPAKLARMLAQKSSPNAIRRQLQGSWWTTAVGQGGIGTKASPQRYIGSSRPDSDHSH</sequence>
<dbReference type="SUPFAM" id="SSF100910">
    <property type="entry name" value="Chemosensory protein Csp2"/>
    <property type="match status" value="1"/>
</dbReference>
<gene>
    <name evidence="2" type="ORF">g.59024</name>
</gene>
<proteinExistence type="predicted"/>
<dbReference type="EMBL" id="GECU01029800">
    <property type="protein sequence ID" value="JAS77906.1"/>
    <property type="molecule type" value="Transcribed_RNA"/>
</dbReference>
<dbReference type="Gene3D" id="1.10.2080.10">
    <property type="entry name" value="Insect odorant-binding protein A10/Ejaculatory bulb-specific protein 3"/>
    <property type="match status" value="1"/>
</dbReference>
<dbReference type="AlphaFoldDB" id="A0A1B6HTB4"/>
<name>A0A1B6HTB4_9HEMI</name>
<dbReference type="PANTHER" id="PTHR11257:SF13">
    <property type="entry name" value="GEO07322P1"/>
    <property type="match status" value="1"/>
</dbReference>
<reference evidence="2" key="1">
    <citation type="submission" date="2015-11" db="EMBL/GenBank/DDBJ databases">
        <title>De novo transcriptome assembly of four potential Pierce s Disease insect vectors from Arizona vineyards.</title>
        <authorList>
            <person name="Tassone E.E."/>
        </authorList>
    </citation>
    <scope>NUCLEOTIDE SEQUENCE</scope>
</reference>
<evidence type="ECO:0000256" key="1">
    <source>
        <dbReference type="SAM" id="MobiDB-lite"/>
    </source>
</evidence>